<sequence length="305" mass="32482">MSVLSVRSFGCLTVRNFRIFLRDRAGVFFSLLAPLIILLLYFLFLGDVQADSAAAALGDVPYDEKVLEAFVNGWMISGVVSVSCITVSFSAQSVMIADRERGMRDDVLVSPVTKPVLTAAYFASNCLITMAIVGVVLAVCLVFLAITGWYLSAADVFAAIGMTVMSALSAAMLSTLVCLPLRTSSVHSAVVGIMSAAIGFLMGAYMPVFVFPTAVRYIVLIVPGTYSAGVFRNIFCNGALAELTDGFPASAEQALRDGFTLDMDFFGAKIGTAWMTGIFAITIAVVALIAALVILISRLRRLSRA</sequence>
<keyword evidence="2 5" id="KW-0812">Transmembrane</keyword>
<evidence type="ECO:0000259" key="6">
    <source>
        <dbReference type="Pfam" id="PF01061"/>
    </source>
</evidence>
<dbReference type="AlphaFoldDB" id="A0A9D1Q0E8"/>
<evidence type="ECO:0000256" key="4">
    <source>
        <dbReference type="ARBA" id="ARBA00023136"/>
    </source>
</evidence>
<dbReference type="PANTHER" id="PTHR43229">
    <property type="entry name" value="NODULATION PROTEIN J"/>
    <property type="match status" value="1"/>
</dbReference>
<keyword evidence="3 5" id="KW-1133">Transmembrane helix</keyword>
<evidence type="ECO:0000256" key="3">
    <source>
        <dbReference type="ARBA" id="ARBA00022989"/>
    </source>
</evidence>
<keyword evidence="4 5" id="KW-0472">Membrane</keyword>
<dbReference type="EMBL" id="DXHS01000065">
    <property type="protein sequence ID" value="HIW02426.1"/>
    <property type="molecule type" value="Genomic_DNA"/>
</dbReference>
<evidence type="ECO:0000256" key="2">
    <source>
        <dbReference type="ARBA" id="ARBA00022692"/>
    </source>
</evidence>
<dbReference type="InterPro" id="IPR000412">
    <property type="entry name" value="ABC_2_transport"/>
</dbReference>
<proteinExistence type="predicted"/>
<organism evidence="7 8">
    <name type="scientific">Candidatus Protoclostridium stercorigallinarum</name>
    <dbReference type="NCBI Taxonomy" id="2838741"/>
    <lineage>
        <taxon>Bacteria</taxon>
        <taxon>Bacillati</taxon>
        <taxon>Bacillota</taxon>
        <taxon>Clostridia</taxon>
        <taxon>Candidatus Protoclostridium</taxon>
    </lineage>
</organism>
<reference evidence="7" key="2">
    <citation type="submission" date="2021-04" db="EMBL/GenBank/DDBJ databases">
        <authorList>
            <person name="Gilroy R."/>
        </authorList>
    </citation>
    <scope>NUCLEOTIDE SEQUENCE</scope>
    <source>
        <strain evidence="7">12435</strain>
    </source>
</reference>
<dbReference type="GO" id="GO:0140359">
    <property type="term" value="F:ABC-type transporter activity"/>
    <property type="evidence" value="ECO:0007669"/>
    <property type="project" value="InterPro"/>
</dbReference>
<protein>
    <submittedName>
        <fullName evidence="7">ABC transporter permease</fullName>
    </submittedName>
</protein>
<evidence type="ECO:0000256" key="1">
    <source>
        <dbReference type="ARBA" id="ARBA00004141"/>
    </source>
</evidence>
<evidence type="ECO:0000256" key="5">
    <source>
        <dbReference type="SAM" id="Phobius"/>
    </source>
</evidence>
<gene>
    <name evidence="7" type="ORF">H9892_03720</name>
</gene>
<accession>A0A9D1Q0E8</accession>
<dbReference type="PANTHER" id="PTHR43229:SF2">
    <property type="entry name" value="NODULATION PROTEIN J"/>
    <property type="match status" value="1"/>
</dbReference>
<feature type="transmembrane region" description="Helical" evidence="5">
    <location>
        <begin position="273"/>
        <end position="296"/>
    </location>
</feature>
<dbReference type="InterPro" id="IPR013525">
    <property type="entry name" value="ABC2_TM"/>
</dbReference>
<feature type="transmembrane region" description="Helical" evidence="5">
    <location>
        <begin position="157"/>
        <end position="179"/>
    </location>
</feature>
<reference evidence="7" key="1">
    <citation type="journal article" date="2021" name="PeerJ">
        <title>Extensive microbial diversity within the chicken gut microbiome revealed by metagenomics and culture.</title>
        <authorList>
            <person name="Gilroy R."/>
            <person name="Ravi A."/>
            <person name="Getino M."/>
            <person name="Pursley I."/>
            <person name="Horton D.L."/>
            <person name="Alikhan N.F."/>
            <person name="Baker D."/>
            <person name="Gharbi K."/>
            <person name="Hall N."/>
            <person name="Watson M."/>
            <person name="Adriaenssens E.M."/>
            <person name="Foster-Nyarko E."/>
            <person name="Jarju S."/>
            <person name="Secka A."/>
            <person name="Antonio M."/>
            <person name="Oren A."/>
            <person name="Chaudhuri R.R."/>
            <person name="La Ragione R."/>
            <person name="Hildebrand F."/>
            <person name="Pallen M.J."/>
        </authorList>
    </citation>
    <scope>NUCLEOTIDE SEQUENCE</scope>
    <source>
        <strain evidence="7">12435</strain>
    </source>
</reference>
<comment type="caution">
    <text evidence="7">The sequence shown here is derived from an EMBL/GenBank/DDBJ whole genome shotgun (WGS) entry which is preliminary data.</text>
</comment>
<name>A0A9D1Q0E8_9FIRM</name>
<feature type="domain" description="ABC-2 type transporter transmembrane" evidence="6">
    <location>
        <begin position="9"/>
        <end position="235"/>
    </location>
</feature>
<dbReference type="Proteomes" id="UP000823990">
    <property type="component" value="Unassembled WGS sequence"/>
</dbReference>
<dbReference type="GO" id="GO:0043190">
    <property type="term" value="C:ATP-binding cassette (ABC) transporter complex"/>
    <property type="evidence" value="ECO:0007669"/>
    <property type="project" value="InterPro"/>
</dbReference>
<feature type="transmembrane region" description="Helical" evidence="5">
    <location>
        <begin position="25"/>
        <end position="44"/>
    </location>
</feature>
<dbReference type="InterPro" id="IPR051784">
    <property type="entry name" value="Nod_factor_ABC_transporter"/>
</dbReference>
<dbReference type="PIRSF" id="PIRSF006648">
    <property type="entry name" value="DrrB"/>
    <property type="match status" value="1"/>
</dbReference>
<feature type="transmembrane region" description="Helical" evidence="5">
    <location>
        <begin position="118"/>
        <end position="151"/>
    </location>
</feature>
<feature type="transmembrane region" description="Helical" evidence="5">
    <location>
        <begin position="74"/>
        <end position="97"/>
    </location>
</feature>
<evidence type="ECO:0000313" key="8">
    <source>
        <dbReference type="Proteomes" id="UP000823990"/>
    </source>
</evidence>
<dbReference type="Pfam" id="PF01061">
    <property type="entry name" value="ABC2_membrane"/>
    <property type="match status" value="1"/>
</dbReference>
<comment type="subcellular location">
    <subcellularLocation>
        <location evidence="1">Membrane</location>
        <topology evidence="1">Multi-pass membrane protein</topology>
    </subcellularLocation>
</comment>
<feature type="transmembrane region" description="Helical" evidence="5">
    <location>
        <begin position="186"/>
        <end position="206"/>
    </location>
</feature>
<evidence type="ECO:0000313" key="7">
    <source>
        <dbReference type="EMBL" id="HIW02426.1"/>
    </source>
</evidence>